<protein>
    <submittedName>
        <fullName evidence="1">Uncharacterized protein</fullName>
    </submittedName>
</protein>
<proteinExistence type="predicted"/>
<accession>A0A6A5SDQ3</accession>
<keyword evidence="2" id="KW-1185">Reference proteome</keyword>
<organism evidence="1 2">
    <name type="scientific">Clathrospora elynae</name>
    <dbReference type="NCBI Taxonomy" id="706981"/>
    <lineage>
        <taxon>Eukaryota</taxon>
        <taxon>Fungi</taxon>
        <taxon>Dikarya</taxon>
        <taxon>Ascomycota</taxon>
        <taxon>Pezizomycotina</taxon>
        <taxon>Dothideomycetes</taxon>
        <taxon>Pleosporomycetidae</taxon>
        <taxon>Pleosporales</taxon>
        <taxon>Diademaceae</taxon>
        <taxon>Clathrospora</taxon>
    </lineage>
</organism>
<reference evidence="1" key="1">
    <citation type="journal article" date="2020" name="Stud. Mycol.">
        <title>101 Dothideomycetes genomes: a test case for predicting lifestyles and emergence of pathogens.</title>
        <authorList>
            <person name="Haridas S."/>
            <person name="Albert R."/>
            <person name="Binder M."/>
            <person name="Bloem J."/>
            <person name="Labutti K."/>
            <person name="Salamov A."/>
            <person name="Andreopoulos B."/>
            <person name="Baker S."/>
            <person name="Barry K."/>
            <person name="Bills G."/>
            <person name="Bluhm B."/>
            <person name="Cannon C."/>
            <person name="Castanera R."/>
            <person name="Culley D."/>
            <person name="Daum C."/>
            <person name="Ezra D."/>
            <person name="Gonzalez J."/>
            <person name="Henrissat B."/>
            <person name="Kuo A."/>
            <person name="Liang C."/>
            <person name="Lipzen A."/>
            <person name="Lutzoni F."/>
            <person name="Magnuson J."/>
            <person name="Mondo S."/>
            <person name="Nolan M."/>
            <person name="Ohm R."/>
            <person name="Pangilinan J."/>
            <person name="Park H.-J."/>
            <person name="Ramirez L."/>
            <person name="Alfaro M."/>
            <person name="Sun H."/>
            <person name="Tritt A."/>
            <person name="Yoshinaga Y."/>
            <person name="Zwiers L.-H."/>
            <person name="Turgeon B."/>
            <person name="Goodwin S."/>
            <person name="Spatafora J."/>
            <person name="Crous P."/>
            <person name="Grigoriev I."/>
        </authorList>
    </citation>
    <scope>NUCLEOTIDE SEQUENCE</scope>
    <source>
        <strain evidence="1">CBS 161.51</strain>
    </source>
</reference>
<evidence type="ECO:0000313" key="2">
    <source>
        <dbReference type="Proteomes" id="UP000800038"/>
    </source>
</evidence>
<dbReference type="OrthoDB" id="3783534at2759"/>
<gene>
    <name evidence="1" type="ORF">EJ02DRAFT_16031</name>
</gene>
<evidence type="ECO:0000313" key="1">
    <source>
        <dbReference type="EMBL" id="KAF1938781.1"/>
    </source>
</evidence>
<sequence length="151" mass="16908">MNPASLSSALSPRNPRSSLRTLVLYYMQALHEEVVLPSTRIAKMGNLLYSTVQYGLKALGTYVEDVELPKPDLLAASRYPCIYWIDHLHNSKPKSCANSVSDPQVVGVVAEFLRKKYLYWLEGLSLCKSLERGVVSTAKLWSLVMECEEIG</sequence>
<name>A0A6A5SDQ3_9PLEO</name>
<dbReference type="AlphaFoldDB" id="A0A6A5SDQ3"/>
<dbReference type="EMBL" id="ML976096">
    <property type="protein sequence ID" value="KAF1938781.1"/>
    <property type="molecule type" value="Genomic_DNA"/>
</dbReference>
<dbReference type="Proteomes" id="UP000800038">
    <property type="component" value="Unassembled WGS sequence"/>
</dbReference>